<accession>A0A6A6UA78</accession>
<evidence type="ECO:0000256" key="1">
    <source>
        <dbReference type="SAM" id="SignalP"/>
    </source>
</evidence>
<reference evidence="2" key="1">
    <citation type="journal article" date="2020" name="Stud. Mycol.">
        <title>101 Dothideomycetes genomes: a test case for predicting lifestyles and emergence of pathogens.</title>
        <authorList>
            <person name="Haridas S."/>
            <person name="Albert R."/>
            <person name="Binder M."/>
            <person name="Bloem J."/>
            <person name="Labutti K."/>
            <person name="Salamov A."/>
            <person name="Andreopoulos B."/>
            <person name="Baker S."/>
            <person name="Barry K."/>
            <person name="Bills G."/>
            <person name="Bluhm B."/>
            <person name="Cannon C."/>
            <person name="Castanera R."/>
            <person name="Culley D."/>
            <person name="Daum C."/>
            <person name="Ezra D."/>
            <person name="Gonzalez J."/>
            <person name="Henrissat B."/>
            <person name="Kuo A."/>
            <person name="Liang C."/>
            <person name="Lipzen A."/>
            <person name="Lutzoni F."/>
            <person name="Magnuson J."/>
            <person name="Mondo S."/>
            <person name="Nolan M."/>
            <person name="Ohm R."/>
            <person name="Pangilinan J."/>
            <person name="Park H.-J."/>
            <person name="Ramirez L."/>
            <person name="Alfaro M."/>
            <person name="Sun H."/>
            <person name="Tritt A."/>
            <person name="Yoshinaga Y."/>
            <person name="Zwiers L.-H."/>
            <person name="Turgeon B."/>
            <person name="Goodwin S."/>
            <person name="Spatafora J."/>
            <person name="Crous P."/>
            <person name="Grigoriev I."/>
        </authorList>
    </citation>
    <scope>NUCLEOTIDE SEQUENCE</scope>
    <source>
        <strain evidence="2">CBS 115976</strain>
    </source>
</reference>
<keyword evidence="1" id="KW-0732">Signal</keyword>
<organism evidence="2 3">
    <name type="scientific">Microthyrium microscopicum</name>
    <dbReference type="NCBI Taxonomy" id="703497"/>
    <lineage>
        <taxon>Eukaryota</taxon>
        <taxon>Fungi</taxon>
        <taxon>Dikarya</taxon>
        <taxon>Ascomycota</taxon>
        <taxon>Pezizomycotina</taxon>
        <taxon>Dothideomycetes</taxon>
        <taxon>Dothideomycetes incertae sedis</taxon>
        <taxon>Microthyriales</taxon>
        <taxon>Microthyriaceae</taxon>
        <taxon>Microthyrium</taxon>
    </lineage>
</organism>
<dbReference type="EMBL" id="MU004235">
    <property type="protein sequence ID" value="KAF2669092.1"/>
    <property type="molecule type" value="Genomic_DNA"/>
</dbReference>
<name>A0A6A6UA78_9PEZI</name>
<evidence type="ECO:0000313" key="3">
    <source>
        <dbReference type="Proteomes" id="UP000799302"/>
    </source>
</evidence>
<dbReference type="Proteomes" id="UP000799302">
    <property type="component" value="Unassembled WGS sequence"/>
</dbReference>
<evidence type="ECO:0000313" key="2">
    <source>
        <dbReference type="EMBL" id="KAF2669092.1"/>
    </source>
</evidence>
<proteinExistence type="predicted"/>
<sequence length="115" mass="12617">MKVLSILLLLVGCISATAAHPKEPSPAEYLRLRACVGRDIQGDCLDVEYSPGCHAIRPDYDDRVSSVETFNPGVNWTIWSDPSCLGRGLAITAILIVNLDDYNFSNMCELAKAFQ</sequence>
<dbReference type="AlphaFoldDB" id="A0A6A6UA78"/>
<feature type="signal peptide" evidence="1">
    <location>
        <begin position="1"/>
        <end position="19"/>
    </location>
</feature>
<protein>
    <submittedName>
        <fullName evidence="2">Uncharacterized protein</fullName>
    </submittedName>
</protein>
<keyword evidence="3" id="KW-1185">Reference proteome</keyword>
<feature type="chain" id="PRO_5025402136" evidence="1">
    <location>
        <begin position="20"/>
        <end position="115"/>
    </location>
</feature>
<gene>
    <name evidence="2" type="ORF">BT63DRAFT_413558</name>
</gene>